<dbReference type="KEGG" id="gog:C1280_16340"/>
<protein>
    <submittedName>
        <fullName evidence="2">IS3 family transposase</fullName>
    </submittedName>
</protein>
<dbReference type="PROSITE" id="PS50994">
    <property type="entry name" value="INTEGRASE"/>
    <property type="match status" value="1"/>
</dbReference>
<accession>A0A2Z3H9Q1</accession>
<dbReference type="SUPFAM" id="SSF53098">
    <property type="entry name" value="Ribonuclease H-like"/>
    <property type="match status" value="1"/>
</dbReference>
<reference evidence="2 3" key="1">
    <citation type="submission" date="2018-01" db="EMBL/GenBank/DDBJ databases">
        <title>G. obscuriglobus.</title>
        <authorList>
            <person name="Franke J."/>
            <person name="Blomberg W."/>
            <person name="Selmecki A."/>
        </authorList>
    </citation>
    <scope>NUCLEOTIDE SEQUENCE [LARGE SCALE GENOMIC DNA]</scope>
    <source>
        <strain evidence="2 3">DSM 5831</strain>
    </source>
</reference>
<dbReference type="Pfam" id="PF13276">
    <property type="entry name" value="HTH_21"/>
    <property type="match status" value="1"/>
</dbReference>
<dbReference type="Pfam" id="PF01527">
    <property type="entry name" value="HTH_Tnp_1"/>
    <property type="match status" value="1"/>
</dbReference>
<dbReference type="InterPro" id="IPR001584">
    <property type="entry name" value="Integrase_cat-core"/>
</dbReference>
<evidence type="ECO:0000259" key="1">
    <source>
        <dbReference type="PROSITE" id="PS50994"/>
    </source>
</evidence>
<dbReference type="GO" id="GO:0003677">
    <property type="term" value="F:DNA binding"/>
    <property type="evidence" value="ECO:0007669"/>
    <property type="project" value="InterPro"/>
</dbReference>
<dbReference type="GO" id="GO:0015074">
    <property type="term" value="P:DNA integration"/>
    <property type="evidence" value="ECO:0007669"/>
    <property type="project" value="InterPro"/>
</dbReference>
<dbReference type="Pfam" id="PF13333">
    <property type="entry name" value="rve_2"/>
    <property type="match status" value="1"/>
</dbReference>
<dbReference type="InterPro" id="IPR009057">
    <property type="entry name" value="Homeodomain-like_sf"/>
</dbReference>
<evidence type="ECO:0000313" key="2">
    <source>
        <dbReference type="EMBL" id="AWM38404.1"/>
    </source>
</evidence>
<keyword evidence="3" id="KW-1185">Reference proteome</keyword>
<dbReference type="InterPro" id="IPR012337">
    <property type="entry name" value="RNaseH-like_sf"/>
</dbReference>
<dbReference type="AlphaFoldDB" id="A0A2Z3H9Q1"/>
<gene>
    <name evidence="2" type="ORF">C1280_16340</name>
</gene>
<dbReference type="InterPro" id="IPR002514">
    <property type="entry name" value="Transposase_8"/>
</dbReference>
<dbReference type="SUPFAM" id="SSF46689">
    <property type="entry name" value="Homeodomain-like"/>
    <property type="match status" value="1"/>
</dbReference>
<dbReference type="Proteomes" id="UP000245802">
    <property type="component" value="Chromosome"/>
</dbReference>
<dbReference type="InterPro" id="IPR036397">
    <property type="entry name" value="RNaseH_sf"/>
</dbReference>
<dbReference type="InterPro" id="IPR050900">
    <property type="entry name" value="Transposase_IS3/IS150/IS904"/>
</dbReference>
<dbReference type="Pfam" id="PF00665">
    <property type="entry name" value="rve"/>
    <property type="match status" value="1"/>
</dbReference>
<dbReference type="GO" id="GO:0006313">
    <property type="term" value="P:DNA transposition"/>
    <property type="evidence" value="ECO:0007669"/>
    <property type="project" value="InterPro"/>
</dbReference>
<organism evidence="2 3">
    <name type="scientific">Gemmata obscuriglobus</name>
    <dbReference type="NCBI Taxonomy" id="114"/>
    <lineage>
        <taxon>Bacteria</taxon>
        <taxon>Pseudomonadati</taxon>
        <taxon>Planctomycetota</taxon>
        <taxon>Planctomycetia</taxon>
        <taxon>Gemmatales</taxon>
        <taxon>Gemmataceae</taxon>
        <taxon>Gemmata</taxon>
    </lineage>
</organism>
<dbReference type="NCBIfam" id="NF033516">
    <property type="entry name" value="transpos_IS3"/>
    <property type="match status" value="1"/>
</dbReference>
<dbReference type="PANTHER" id="PTHR46889:SF4">
    <property type="entry name" value="TRANSPOSASE INSO FOR INSERTION SEQUENCE ELEMENT IS911B-RELATED"/>
    <property type="match status" value="1"/>
</dbReference>
<name>A0A2Z3H9Q1_9BACT</name>
<dbReference type="Gene3D" id="1.10.10.60">
    <property type="entry name" value="Homeodomain-like"/>
    <property type="match status" value="1"/>
</dbReference>
<dbReference type="PANTHER" id="PTHR46889">
    <property type="entry name" value="TRANSPOSASE INSF FOR INSERTION SEQUENCE IS3B-RELATED"/>
    <property type="match status" value="1"/>
</dbReference>
<dbReference type="EMBL" id="CP025958">
    <property type="protein sequence ID" value="AWM38404.1"/>
    <property type="molecule type" value="Genomic_DNA"/>
</dbReference>
<dbReference type="InterPro" id="IPR048020">
    <property type="entry name" value="Transpos_IS3"/>
</dbReference>
<evidence type="ECO:0000313" key="3">
    <source>
        <dbReference type="Proteomes" id="UP000245802"/>
    </source>
</evidence>
<feature type="domain" description="Integrase catalytic" evidence="1">
    <location>
        <begin position="220"/>
        <end position="385"/>
    </location>
</feature>
<dbReference type="RefSeq" id="WP_085948050.1">
    <property type="nucleotide sequence ID" value="NZ_CP025958.1"/>
</dbReference>
<dbReference type="Gene3D" id="3.30.420.10">
    <property type="entry name" value="Ribonuclease H-like superfamily/Ribonuclease H"/>
    <property type="match status" value="1"/>
</dbReference>
<dbReference type="InterPro" id="IPR025948">
    <property type="entry name" value="HTH-like_dom"/>
</dbReference>
<sequence>MAGKRKVHTAEFKLSAVKMITEQKLSVAEVARRLGISENLLHTWKKAHAHKGADAFPGSGHQTPQEEEIRKLRAEVKRLEMERDIPKKSGGVLRQPVELIFAWIEGRKSEWPIVLMCRVLGVSRSGFYAWRSREPSAADTRREQLIDEVKAIHAEVKGRYGSPRIHAELVARGQECCVNFVAELMREAGIAAKTKRKFRQTTDSNHAMPVAENVPARAFDPDQPNAVWVADITYIPTREGWLYLAAVEDLFSRRIVGWSMDQTMTSRLVVDALEMALHRRPTLLGSSRLTHSDRGSQYASEHYQRRLREERITCSMSGVGQCWDNAPMESFFASLKKELVHHEDYATRDQAKASIFEYIETFYNRVRRHSALGDVAPDEYERTYNRTHR</sequence>
<proteinExistence type="predicted"/>
<dbReference type="OrthoDB" id="289367at2"/>
<dbReference type="GO" id="GO:0004803">
    <property type="term" value="F:transposase activity"/>
    <property type="evidence" value="ECO:0007669"/>
    <property type="project" value="InterPro"/>
</dbReference>